<keyword evidence="10" id="KW-1185">Reference proteome</keyword>
<evidence type="ECO:0000256" key="4">
    <source>
        <dbReference type="ARBA" id="ARBA00022475"/>
    </source>
</evidence>
<comment type="caution">
    <text evidence="9">The sequence shown here is derived from an EMBL/GenBank/DDBJ whole genome shotgun (WGS) entry which is preliminary data.</text>
</comment>
<gene>
    <name evidence="9" type="ORF">AC529_06175</name>
</gene>
<evidence type="ECO:0000313" key="9">
    <source>
        <dbReference type="EMBL" id="KUP97632.1"/>
    </source>
</evidence>
<sequence length="96" mass="10326">MIYLWIVIGVLLGAASLLSMVRLMLGPTILDRALSVDVLLASAIAGIGAFAAFHRDPTVLPIMLVLALLGFVSSVSVSRFVAKRHREAEQAERIEP</sequence>
<dbReference type="InterPro" id="IPR007208">
    <property type="entry name" value="MrpF/PhaF-like"/>
</dbReference>
<feature type="transmembrane region" description="Helical" evidence="8">
    <location>
        <begin position="6"/>
        <end position="25"/>
    </location>
</feature>
<name>A0A147KK06_THECS</name>
<keyword evidence="3" id="KW-0813">Transport</keyword>
<evidence type="ECO:0000256" key="5">
    <source>
        <dbReference type="ARBA" id="ARBA00022692"/>
    </source>
</evidence>
<keyword evidence="6 8" id="KW-1133">Transmembrane helix</keyword>
<comment type="similarity">
    <text evidence="2">Belongs to the CPA3 antiporters (TC 2.A.63) subunit F family.</text>
</comment>
<dbReference type="Proteomes" id="UP000074382">
    <property type="component" value="Unassembled WGS sequence"/>
</dbReference>
<dbReference type="PANTHER" id="PTHR34702">
    <property type="entry name" value="NA(+)/H(+) ANTIPORTER SUBUNIT F1"/>
    <property type="match status" value="1"/>
</dbReference>
<dbReference type="GO" id="GO:0015385">
    <property type="term" value="F:sodium:proton antiporter activity"/>
    <property type="evidence" value="ECO:0007669"/>
    <property type="project" value="TreeGrafter"/>
</dbReference>
<dbReference type="GO" id="GO:0005886">
    <property type="term" value="C:plasma membrane"/>
    <property type="evidence" value="ECO:0007669"/>
    <property type="project" value="UniProtKB-SubCell"/>
</dbReference>
<keyword evidence="7 8" id="KW-0472">Membrane</keyword>
<dbReference type="RefSeq" id="WP_068753520.1">
    <property type="nucleotide sequence ID" value="NZ_KQ950180.1"/>
</dbReference>
<evidence type="ECO:0000313" key="10">
    <source>
        <dbReference type="Proteomes" id="UP000074382"/>
    </source>
</evidence>
<proteinExistence type="inferred from homology"/>
<evidence type="ECO:0000256" key="2">
    <source>
        <dbReference type="ARBA" id="ARBA00009212"/>
    </source>
</evidence>
<accession>A0A147KK06</accession>
<reference evidence="10" key="1">
    <citation type="journal article" date="2017" name="Acta Aliment.">
        <title>Plant polysaccharide degrading enzyme system of Thermpbifida cellulosilytica TB100 revealed by de novo genome project data.</title>
        <authorList>
            <person name="Toth A."/>
            <person name="Baka E."/>
            <person name="Luzics S."/>
            <person name="Bata-Vidacs I."/>
            <person name="Nagy I."/>
            <person name="Balint B."/>
            <person name="Herceg R."/>
            <person name="Olasz F."/>
            <person name="Wilk T."/>
            <person name="Nagy T."/>
            <person name="Kriszt B."/>
            <person name="Nagy I."/>
            <person name="Kukolya J."/>
        </authorList>
    </citation>
    <scope>NUCLEOTIDE SEQUENCE [LARGE SCALE GENOMIC DNA]</scope>
    <source>
        <strain evidence="10">TB100</strain>
    </source>
</reference>
<protein>
    <submittedName>
        <fullName evidence="9">Cation:proton antiporter</fullName>
    </submittedName>
</protein>
<dbReference type="AlphaFoldDB" id="A0A147KK06"/>
<evidence type="ECO:0000256" key="8">
    <source>
        <dbReference type="SAM" id="Phobius"/>
    </source>
</evidence>
<evidence type="ECO:0000256" key="7">
    <source>
        <dbReference type="ARBA" id="ARBA00023136"/>
    </source>
</evidence>
<evidence type="ECO:0000256" key="1">
    <source>
        <dbReference type="ARBA" id="ARBA00004651"/>
    </source>
</evidence>
<keyword evidence="4" id="KW-1003">Cell membrane</keyword>
<evidence type="ECO:0000256" key="6">
    <source>
        <dbReference type="ARBA" id="ARBA00022989"/>
    </source>
</evidence>
<dbReference type="Pfam" id="PF04066">
    <property type="entry name" value="MrpF_PhaF"/>
    <property type="match status" value="1"/>
</dbReference>
<keyword evidence="5 8" id="KW-0812">Transmembrane</keyword>
<dbReference type="EMBL" id="LGEM01000022">
    <property type="protein sequence ID" value="KUP97632.1"/>
    <property type="molecule type" value="Genomic_DNA"/>
</dbReference>
<organism evidence="9 10">
    <name type="scientific">Thermobifida cellulosilytica TB100</name>
    <dbReference type="NCBI Taxonomy" id="665004"/>
    <lineage>
        <taxon>Bacteria</taxon>
        <taxon>Bacillati</taxon>
        <taxon>Actinomycetota</taxon>
        <taxon>Actinomycetes</taxon>
        <taxon>Streptosporangiales</taxon>
        <taxon>Nocardiopsidaceae</taxon>
        <taxon>Thermobifida</taxon>
    </lineage>
</organism>
<dbReference type="PANTHER" id="PTHR34702:SF1">
    <property type="entry name" value="NA(+)_H(+) ANTIPORTER SUBUNIT F"/>
    <property type="match status" value="1"/>
</dbReference>
<evidence type="ECO:0000256" key="3">
    <source>
        <dbReference type="ARBA" id="ARBA00022448"/>
    </source>
</evidence>
<feature type="transmembrane region" description="Helical" evidence="8">
    <location>
        <begin position="34"/>
        <end position="53"/>
    </location>
</feature>
<dbReference type="STRING" id="665004.AC529_06175"/>
<feature type="transmembrane region" description="Helical" evidence="8">
    <location>
        <begin position="59"/>
        <end position="82"/>
    </location>
</feature>
<comment type="subcellular location">
    <subcellularLocation>
        <location evidence="1">Cell membrane</location>
        <topology evidence="1">Multi-pass membrane protein</topology>
    </subcellularLocation>
</comment>
<dbReference type="OrthoDB" id="3733837at2"/>
<dbReference type="PATRIC" id="fig|665004.4.peg.828"/>